<evidence type="ECO:0000313" key="1">
    <source>
        <dbReference type="EMBL" id="KAJ8686866.1"/>
    </source>
</evidence>
<sequence>MVISYHNLYLNEGTLSTAVLHDVFKKKRSSIKKKKRKLDKTNSPNRSWNQSGTASESSSPKNRLQNTTIKEEGDAVTHKTRDLSSIDWKKLDGKLFIVCPNEGCDRSYIYEKAFNKHIQHECGKIPRFKCGHCGHLYHNASNIYRHSFKKHPEHPHMILDTFDNDKLYIPGKESITPPNSCPNEGCNLCFPNEAALKDHVKHQYSATILTADYVMSIINLSLKSQPVVSLSRLKKETPLENGKSQHENVKATGKRSSLRLARREKEKAMGQNLSKGSHKSTTPSNIDFQDEKKIKVEKNPFATDTMAKKIGNAPNRFKEESERKGQFLRPNKDCDRSFSYENPSSKHMENQCDAYEMSIAADLPTIIPLRLKSIPLNNSKARNLSPVVNLYRHKSLVNNWKVPSRLEIDGVADQNQSEKVGNSTAKFVELPERAWIKVEEGGPIAIREEAQECNAQSNIDENKNSKKVNHVCPNKGCRRSYFYKKALLKHVKYKCGKDPRFKCGYCDYKNGKASNVRNHCNRKHHGLVFKILDTYHKNQPYKPVKGDNFFSYPCLNNGCKQIFRSHSDLKRHLARQCKPYYRCAYCPFSAVSPAVVEAHVKKIHSGNDVLVFDTRHQQDRQNTTQ</sequence>
<protein>
    <submittedName>
        <fullName evidence="1">Uncharacterized protein</fullName>
    </submittedName>
</protein>
<dbReference type="Proteomes" id="UP001239111">
    <property type="component" value="Chromosome 1"/>
</dbReference>
<evidence type="ECO:0000313" key="2">
    <source>
        <dbReference type="Proteomes" id="UP001239111"/>
    </source>
</evidence>
<keyword evidence="2" id="KW-1185">Reference proteome</keyword>
<organism evidence="1 2">
    <name type="scientific">Eretmocerus hayati</name>
    <dbReference type="NCBI Taxonomy" id="131215"/>
    <lineage>
        <taxon>Eukaryota</taxon>
        <taxon>Metazoa</taxon>
        <taxon>Ecdysozoa</taxon>
        <taxon>Arthropoda</taxon>
        <taxon>Hexapoda</taxon>
        <taxon>Insecta</taxon>
        <taxon>Pterygota</taxon>
        <taxon>Neoptera</taxon>
        <taxon>Endopterygota</taxon>
        <taxon>Hymenoptera</taxon>
        <taxon>Apocrita</taxon>
        <taxon>Proctotrupomorpha</taxon>
        <taxon>Chalcidoidea</taxon>
        <taxon>Aphelinidae</taxon>
        <taxon>Aphelininae</taxon>
        <taxon>Eretmocerus</taxon>
    </lineage>
</organism>
<accession>A0ACC2PV96</accession>
<proteinExistence type="predicted"/>
<reference evidence="1" key="1">
    <citation type="submission" date="2023-04" db="EMBL/GenBank/DDBJ databases">
        <title>A chromosome-level genome assembly of the parasitoid wasp Eretmocerus hayati.</title>
        <authorList>
            <person name="Zhong Y."/>
            <person name="Liu S."/>
            <person name="Liu Y."/>
        </authorList>
    </citation>
    <scope>NUCLEOTIDE SEQUENCE</scope>
    <source>
        <strain evidence="1">ZJU_SS_LIU_2023</strain>
    </source>
</reference>
<comment type="caution">
    <text evidence="1">The sequence shown here is derived from an EMBL/GenBank/DDBJ whole genome shotgun (WGS) entry which is preliminary data.</text>
</comment>
<dbReference type="EMBL" id="CM056741">
    <property type="protein sequence ID" value="KAJ8686866.1"/>
    <property type="molecule type" value="Genomic_DNA"/>
</dbReference>
<gene>
    <name evidence="1" type="ORF">QAD02_022660</name>
</gene>
<name>A0ACC2PV96_9HYME</name>